<dbReference type="Pfam" id="PF00246">
    <property type="entry name" value="Peptidase_M14"/>
    <property type="match status" value="1"/>
</dbReference>
<gene>
    <name evidence="3" type="ORF">ACFSAH_06760</name>
</gene>
<dbReference type="InterPro" id="IPR000834">
    <property type="entry name" value="Peptidase_M14"/>
</dbReference>
<dbReference type="EMBL" id="JBHUDG010000005">
    <property type="protein sequence ID" value="MFD1629569.1"/>
    <property type="molecule type" value="Genomic_DNA"/>
</dbReference>
<evidence type="ECO:0000313" key="4">
    <source>
        <dbReference type="Proteomes" id="UP001597118"/>
    </source>
</evidence>
<organism evidence="3 4">
    <name type="scientific">Pseudopedobacter beijingensis</name>
    <dbReference type="NCBI Taxonomy" id="1207056"/>
    <lineage>
        <taxon>Bacteria</taxon>
        <taxon>Pseudomonadati</taxon>
        <taxon>Bacteroidota</taxon>
        <taxon>Sphingobacteriia</taxon>
        <taxon>Sphingobacteriales</taxon>
        <taxon>Sphingobacteriaceae</taxon>
        <taxon>Pseudopedobacter</taxon>
    </lineage>
</organism>
<dbReference type="Proteomes" id="UP001597118">
    <property type="component" value="Unassembled WGS sequence"/>
</dbReference>
<keyword evidence="3" id="KW-0378">Hydrolase</keyword>
<evidence type="ECO:0000313" key="3">
    <source>
        <dbReference type="EMBL" id="MFD1629569.1"/>
    </source>
</evidence>
<dbReference type="GO" id="GO:0004180">
    <property type="term" value="F:carboxypeptidase activity"/>
    <property type="evidence" value="ECO:0007669"/>
    <property type="project" value="UniProtKB-KW"/>
</dbReference>
<dbReference type="PROSITE" id="PS51257">
    <property type="entry name" value="PROKAR_LIPOPROTEIN"/>
    <property type="match status" value="1"/>
</dbReference>
<dbReference type="SUPFAM" id="SSF53187">
    <property type="entry name" value="Zn-dependent exopeptidases"/>
    <property type="match status" value="1"/>
</dbReference>
<feature type="signal peptide" evidence="1">
    <location>
        <begin position="1"/>
        <end position="24"/>
    </location>
</feature>
<keyword evidence="4" id="KW-1185">Reference proteome</keyword>
<keyword evidence="1" id="KW-0732">Signal</keyword>
<feature type="domain" description="Peptidase M14" evidence="2">
    <location>
        <begin position="75"/>
        <end position="208"/>
    </location>
</feature>
<reference evidence="4" key="1">
    <citation type="journal article" date="2019" name="Int. J. Syst. Evol. Microbiol.">
        <title>The Global Catalogue of Microorganisms (GCM) 10K type strain sequencing project: providing services to taxonomists for standard genome sequencing and annotation.</title>
        <authorList>
            <consortium name="The Broad Institute Genomics Platform"/>
            <consortium name="The Broad Institute Genome Sequencing Center for Infectious Disease"/>
            <person name="Wu L."/>
            <person name="Ma J."/>
        </authorList>
    </citation>
    <scope>NUCLEOTIDE SEQUENCE [LARGE SCALE GENOMIC DNA]</scope>
    <source>
        <strain evidence="4">CCUG 53762</strain>
    </source>
</reference>
<name>A0ABW4IC55_9SPHI</name>
<sequence length="415" mass="45794">MRINTAAKHLQHICLTSAAVILMAACSADNKKETTSQTYYFPEGYLDEADQIPSFWIASIDEINNYLKTKVKKGKVETVGTSAGGRPIFSVSYGSKRTGKGTTTFSGSLGVYDIAPYRGKDNDKLVYMALGGVHGFELEGMMGVINMIEVFETGKDLSGKERPELASMLDSIDRIVLIPLVNPDGRARIPIRMETDKGVDSPQSFTVHEYLNTGGKKDGSIIGWPEVKEFIPMNFADFGFPGGYPNDNGVNIMHDDFFGKIQPETKMLFDITADEKPDLIMNMHTGVPKDNYFMQIHRPFSEPELQPIFEILYRKIKTSLTLNKLQGTTDVAVESAPPTGMSRYNLSTALNLHCGALSVVIESPSHGFQGTNLAGAPTAHTPEMLLNAQIIAHLESMRFLAETGGRSKWQKDFFK</sequence>
<keyword evidence="3" id="KW-0121">Carboxypeptidase</keyword>
<evidence type="ECO:0000256" key="1">
    <source>
        <dbReference type="SAM" id="SignalP"/>
    </source>
</evidence>
<evidence type="ECO:0000259" key="2">
    <source>
        <dbReference type="Pfam" id="PF00246"/>
    </source>
</evidence>
<keyword evidence="3" id="KW-0645">Protease</keyword>
<proteinExistence type="predicted"/>
<dbReference type="RefSeq" id="WP_379661950.1">
    <property type="nucleotide sequence ID" value="NZ_JBHUDG010000005.1"/>
</dbReference>
<protein>
    <submittedName>
        <fullName evidence="3">M14 family zinc carboxypeptidase</fullName>
    </submittedName>
</protein>
<dbReference type="Gene3D" id="3.40.630.10">
    <property type="entry name" value="Zn peptidases"/>
    <property type="match status" value="1"/>
</dbReference>
<feature type="chain" id="PRO_5046715318" evidence="1">
    <location>
        <begin position="25"/>
        <end position="415"/>
    </location>
</feature>
<comment type="caution">
    <text evidence="3">The sequence shown here is derived from an EMBL/GenBank/DDBJ whole genome shotgun (WGS) entry which is preliminary data.</text>
</comment>
<accession>A0ABW4IC55</accession>